<feature type="domain" description="Peptidase C45 hydrolase" evidence="1">
    <location>
        <begin position="134"/>
        <end position="356"/>
    </location>
</feature>
<accession>A0A2K9N7E0</accession>
<proteinExistence type="predicted"/>
<dbReference type="EMBL" id="CP025611">
    <property type="protein sequence ID" value="AUN29040.1"/>
    <property type="molecule type" value="Genomic_DNA"/>
</dbReference>
<dbReference type="PANTHER" id="PTHR34180:SF1">
    <property type="entry name" value="BETA-ALANYL-DOPAMINE_CARCININE HYDROLASE"/>
    <property type="match status" value="1"/>
</dbReference>
<protein>
    <recommendedName>
        <fullName evidence="1">Peptidase C45 hydrolase domain-containing protein</fullName>
    </recommendedName>
</protein>
<dbReference type="KEGG" id="ncb:C0V82_01330"/>
<dbReference type="InterPro" id="IPR005079">
    <property type="entry name" value="Peptidase_C45_hydrolase"/>
</dbReference>
<dbReference type="NCBIfam" id="NF040521">
    <property type="entry name" value="C45_proenzyme"/>
    <property type="match status" value="1"/>
</dbReference>
<gene>
    <name evidence="2" type="ORF">C0V82_01330</name>
</gene>
<sequence>MEPLPPQAETVPFPLITLEGPAMERGRQYGAQAGERIAVCLAIYRAAIDAKGVEWEKARAVARRVQERLETSHPEQMAEMRGIAEGVGEPVEDIVAINARTELLYGLSKAAVARSEPDGCTGAIALPSVTADGHLLHGQNWDWRDECADCGVVLRIIPDKGPRILTFVEAGMMARAGVNSAGVAITGNFLECEKDGSRDGVPIPLIRRAVLSQTHLSDALLTVLQSPRAFSNNLMVSHADGDAIDLETTPDEAFWIAPDGGLLVHANHFVSAPARAKLQDRSLLVNADSLYRDRRVEAHLRAAGGSITLETLKEAFQDRWGAPRAVCRSVVMGPGGRTSSTVATILMDVTARRMWVAPRPYGPHSYTRYDLD</sequence>
<dbReference type="Gene3D" id="1.10.10.2120">
    <property type="match status" value="1"/>
</dbReference>
<organism evidence="2 3">
    <name type="scientific">Niveispirillum cyanobacteriorum</name>
    <dbReference type="NCBI Taxonomy" id="1612173"/>
    <lineage>
        <taxon>Bacteria</taxon>
        <taxon>Pseudomonadati</taxon>
        <taxon>Pseudomonadota</taxon>
        <taxon>Alphaproteobacteria</taxon>
        <taxon>Rhodospirillales</taxon>
        <taxon>Azospirillaceae</taxon>
        <taxon>Niveispirillum</taxon>
    </lineage>
</organism>
<reference evidence="2 3" key="1">
    <citation type="submission" date="2017-12" db="EMBL/GenBank/DDBJ databases">
        <title>Genomes of bacteria within cyanobacterial aggregates.</title>
        <authorList>
            <person name="Cai H."/>
        </authorList>
    </citation>
    <scope>NUCLEOTIDE SEQUENCE [LARGE SCALE GENOMIC DNA]</scope>
    <source>
        <strain evidence="2 3">TH16</strain>
    </source>
</reference>
<dbReference type="AlphaFoldDB" id="A0A2K9N7E0"/>
<dbReference type="Proteomes" id="UP000234752">
    <property type="component" value="Chromosome eg_1"/>
</dbReference>
<evidence type="ECO:0000313" key="2">
    <source>
        <dbReference type="EMBL" id="AUN29040.1"/>
    </source>
</evidence>
<dbReference type="Pfam" id="PF03417">
    <property type="entry name" value="AAT"/>
    <property type="match status" value="1"/>
</dbReference>
<dbReference type="InterPro" id="IPR047801">
    <property type="entry name" value="Peptidase_C45"/>
</dbReference>
<name>A0A2K9N7E0_9PROT</name>
<dbReference type="Gene3D" id="3.60.60.10">
    <property type="entry name" value="Penicillin V Acylase, Chain A"/>
    <property type="match status" value="1"/>
</dbReference>
<keyword evidence="3" id="KW-1185">Reference proteome</keyword>
<evidence type="ECO:0000313" key="3">
    <source>
        <dbReference type="Proteomes" id="UP000234752"/>
    </source>
</evidence>
<dbReference type="InterPro" id="IPR047794">
    <property type="entry name" value="C45_proenzyme-like"/>
</dbReference>
<dbReference type="RefSeq" id="WP_102110790.1">
    <property type="nucleotide sequence ID" value="NZ_BMGN01000004.1"/>
</dbReference>
<evidence type="ECO:0000259" key="1">
    <source>
        <dbReference type="Pfam" id="PF03417"/>
    </source>
</evidence>
<dbReference type="PANTHER" id="PTHR34180">
    <property type="entry name" value="PEPTIDASE C45"/>
    <property type="match status" value="1"/>
</dbReference>
<dbReference type="OrthoDB" id="8109453at2"/>